<gene>
    <name evidence="1" type="ORF">SAMN05216480_10467</name>
</gene>
<name>A0A1I7GBH6_9FLAO</name>
<dbReference type="OrthoDB" id="760490at2"/>
<accession>A0A1I7GBH6</accession>
<evidence type="ECO:0000313" key="1">
    <source>
        <dbReference type="EMBL" id="SFU45790.1"/>
    </source>
</evidence>
<sequence>MKIKITLLLFLTVLFSCKTDPNQQIDEGKITENTYHNEEIGWTMEIPEGWNVTHKSDVDRRTKKGLEALSETSGFEIDTSGLKQLLNFEKNRFNIFQSTSELFEVEYEGEWEETNASAKELIYYAYMERGIRADSTAIKTIVIDGMEFQLYGFTIYNAKGEVLLNQLIYSRLINGYSFGVSIHYNNEADKKQMLDAWLNSTFQK</sequence>
<dbReference type="RefSeq" id="WP_093024537.1">
    <property type="nucleotide sequence ID" value="NZ_FPBK01000004.1"/>
</dbReference>
<reference evidence="1 2" key="1">
    <citation type="submission" date="2016-10" db="EMBL/GenBank/DDBJ databases">
        <authorList>
            <person name="de Groot N.N."/>
        </authorList>
    </citation>
    <scope>NUCLEOTIDE SEQUENCE [LARGE SCALE GENOMIC DNA]</scope>
    <source>
        <strain evidence="1 2">CGMCC 1.12333</strain>
    </source>
</reference>
<organism evidence="1 2">
    <name type="scientific">Pustulibacterium marinum</name>
    <dbReference type="NCBI Taxonomy" id="1224947"/>
    <lineage>
        <taxon>Bacteria</taxon>
        <taxon>Pseudomonadati</taxon>
        <taxon>Bacteroidota</taxon>
        <taxon>Flavobacteriia</taxon>
        <taxon>Flavobacteriales</taxon>
        <taxon>Flavobacteriaceae</taxon>
        <taxon>Pustulibacterium</taxon>
    </lineage>
</organism>
<keyword evidence="2" id="KW-1185">Reference proteome</keyword>
<evidence type="ECO:0008006" key="3">
    <source>
        <dbReference type="Google" id="ProtNLM"/>
    </source>
</evidence>
<protein>
    <recommendedName>
        <fullName evidence="3">Lipoprotein</fullName>
    </recommendedName>
</protein>
<dbReference type="Proteomes" id="UP000199138">
    <property type="component" value="Unassembled WGS sequence"/>
</dbReference>
<dbReference type="PROSITE" id="PS51257">
    <property type="entry name" value="PROKAR_LIPOPROTEIN"/>
    <property type="match status" value="1"/>
</dbReference>
<proteinExistence type="predicted"/>
<dbReference type="STRING" id="1224947.SAMN05216480_10467"/>
<dbReference type="AlphaFoldDB" id="A0A1I7GBH6"/>
<dbReference type="EMBL" id="FPBK01000004">
    <property type="protein sequence ID" value="SFU45790.1"/>
    <property type="molecule type" value="Genomic_DNA"/>
</dbReference>
<evidence type="ECO:0000313" key="2">
    <source>
        <dbReference type="Proteomes" id="UP000199138"/>
    </source>
</evidence>